<evidence type="ECO:0000256" key="1">
    <source>
        <dbReference type="ARBA" id="ARBA00010617"/>
    </source>
</evidence>
<dbReference type="PANTHER" id="PTHR46696:SF1">
    <property type="entry name" value="CYTOCHROME P450 YJIB-RELATED"/>
    <property type="match status" value="1"/>
</dbReference>
<dbReference type="Pfam" id="PF00067">
    <property type="entry name" value="p450"/>
    <property type="match status" value="2"/>
</dbReference>
<dbReference type="EMBL" id="FLUV01001925">
    <property type="protein sequence ID" value="SBW25601.1"/>
    <property type="molecule type" value="Genomic_DNA"/>
</dbReference>
<proteinExistence type="inferred from homology"/>
<keyword evidence="6 7" id="KW-0503">Monooxygenase</keyword>
<gene>
    <name evidence="8" type="ORF">FDG2_4613</name>
</gene>
<sequence>MTLETHGTAAADTAKRAQAPIRFNPFSAEFRRDPHPLYRQLRSAQPVHRTLGMWVLTRHADVQGVLRDRTFSAGLIPELISRQASRLSQDNVARIGRLGRKSLVFTDNPDHARLRGLVNRVFTAQEIAKLRPRVSEVAEQLVQQAWDDGGMDAIADFAASLPVTIMCDWMALPDSLREHVGQWTHDIRFLLEPGLMKAEDFTRVCDVVEMFAHALDEVAAERRSRPGDDLISQLLAAETGGGGKLSDEELVFVCIMCFVAGNETTKSLIGNGLLALLQHPGQDARLHRQPELVPSAVEEALRYDSPLQLTKRLATRDVEIGGKQVREGDQILLCLGAANRDPAVFTQPDEFDITRSARGHLAFGHGMHGCLGGLLAKLQAEVAFEHLYRRTERLELLTEQLQWQDHSFIVRGLKHLPVSPRSTR</sequence>
<dbReference type="InterPro" id="IPR001128">
    <property type="entry name" value="Cyt_P450"/>
</dbReference>
<dbReference type="FunFam" id="1.10.630.10:FF:000018">
    <property type="entry name" value="Cytochrome P450 monooxygenase"/>
    <property type="match status" value="1"/>
</dbReference>
<dbReference type="SUPFAM" id="SSF48264">
    <property type="entry name" value="Cytochrome P450"/>
    <property type="match status" value="1"/>
</dbReference>
<accession>A0A1C3P710</accession>
<dbReference type="PROSITE" id="PS00086">
    <property type="entry name" value="CYTOCHROME_P450"/>
    <property type="match status" value="1"/>
</dbReference>
<dbReference type="CDD" id="cd20625">
    <property type="entry name" value="CYP164-like"/>
    <property type="match status" value="1"/>
</dbReference>
<evidence type="ECO:0000313" key="8">
    <source>
        <dbReference type="EMBL" id="SBW25601.1"/>
    </source>
</evidence>
<protein>
    <submittedName>
        <fullName evidence="8">Linalool 8-monooxygenase</fullName>
        <ecNumber evidence="8">1.14.13.151</ecNumber>
    </submittedName>
</protein>
<organism evidence="8 9">
    <name type="scientific">Candidatus Protofrankia californiensis</name>
    <dbReference type="NCBI Taxonomy" id="1839754"/>
    <lineage>
        <taxon>Bacteria</taxon>
        <taxon>Bacillati</taxon>
        <taxon>Actinomycetota</taxon>
        <taxon>Actinomycetes</taxon>
        <taxon>Frankiales</taxon>
        <taxon>Frankiaceae</taxon>
        <taxon>Protofrankia</taxon>
    </lineage>
</organism>
<evidence type="ECO:0000256" key="4">
    <source>
        <dbReference type="ARBA" id="ARBA00023002"/>
    </source>
</evidence>
<dbReference type="InterPro" id="IPR036396">
    <property type="entry name" value="Cyt_P450_sf"/>
</dbReference>
<evidence type="ECO:0000256" key="5">
    <source>
        <dbReference type="ARBA" id="ARBA00023004"/>
    </source>
</evidence>
<dbReference type="Proteomes" id="UP000199013">
    <property type="component" value="Unassembled WGS sequence"/>
</dbReference>
<dbReference type="PRINTS" id="PR00359">
    <property type="entry name" value="BP450"/>
</dbReference>
<evidence type="ECO:0000256" key="2">
    <source>
        <dbReference type="ARBA" id="ARBA00022617"/>
    </source>
</evidence>
<name>A0A1C3P710_9ACTN</name>
<evidence type="ECO:0000256" key="7">
    <source>
        <dbReference type="RuleBase" id="RU000461"/>
    </source>
</evidence>
<dbReference type="GO" id="GO:0005506">
    <property type="term" value="F:iron ion binding"/>
    <property type="evidence" value="ECO:0007669"/>
    <property type="project" value="InterPro"/>
</dbReference>
<dbReference type="InterPro" id="IPR017972">
    <property type="entry name" value="Cyt_P450_CS"/>
</dbReference>
<dbReference type="GO" id="GO:0016705">
    <property type="term" value="F:oxidoreductase activity, acting on paired donors, with incorporation or reduction of molecular oxygen"/>
    <property type="evidence" value="ECO:0007669"/>
    <property type="project" value="InterPro"/>
</dbReference>
<reference evidence="9" key="1">
    <citation type="submission" date="2016-02" db="EMBL/GenBank/DDBJ databases">
        <authorList>
            <person name="Wibberg D."/>
        </authorList>
    </citation>
    <scope>NUCLEOTIDE SEQUENCE [LARGE SCALE GENOMIC DNA]</scope>
</reference>
<keyword evidence="5 7" id="KW-0408">Iron</keyword>
<keyword evidence="3 7" id="KW-0479">Metal-binding</keyword>
<keyword evidence="9" id="KW-1185">Reference proteome</keyword>
<comment type="similarity">
    <text evidence="1 7">Belongs to the cytochrome P450 family.</text>
</comment>
<evidence type="ECO:0000256" key="3">
    <source>
        <dbReference type="ARBA" id="ARBA00022723"/>
    </source>
</evidence>
<dbReference type="InterPro" id="IPR002397">
    <property type="entry name" value="Cyt_P450_B"/>
</dbReference>
<dbReference type="Gene3D" id="1.10.630.10">
    <property type="entry name" value="Cytochrome P450"/>
    <property type="match status" value="1"/>
</dbReference>
<dbReference type="AlphaFoldDB" id="A0A1C3P710"/>
<dbReference type="EC" id="1.14.13.151" evidence="8"/>
<dbReference type="GO" id="GO:0004497">
    <property type="term" value="F:monooxygenase activity"/>
    <property type="evidence" value="ECO:0007669"/>
    <property type="project" value="UniProtKB-KW"/>
</dbReference>
<keyword evidence="2 7" id="KW-0349">Heme</keyword>
<keyword evidence="4 7" id="KW-0560">Oxidoreductase</keyword>
<dbReference type="PANTHER" id="PTHR46696">
    <property type="entry name" value="P450, PUTATIVE (EUROFUNG)-RELATED"/>
    <property type="match status" value="1"/>
</dbReference>
<evidence type="ECO:0000313" key="9">
    <source>
        <dbReference type="Proteomes" id="UP000199013"/>
    </source>
</evidence>
<evidence type="ECO:0000256" key="6">
    <source>
        <dbReference type="ARBA" id="ARBA00023033"/>
    </source>
</evidence>
<dbReference type="GO" id="GO:0020037">
    <property type="term" value="F:heme binding"/>
    <property type="evidence" value="ECO:0007669"/>
    <property type="project" value="InterPro"/>
</dbReference>